<evidence type="ECO:0000256" key="3">
    <source>
        <dbReference type="ARBA" id="ARBA00022448"/>
    </source>
</evidence>
<evidence type="ECO:0000256" key="1">
    <source>
        <dbReference type="ARBA" id="ARBA00004651"/>
    </source>
</evidence>
<feature type="transmembrane region" description="Helical" evidence="9">
    <location>
        <begin position="369"/>
        <end position="388"/>
    </location>
</feature>
<dbReference type="EMBL" id="PTIX01000015">
    <property type="protein sequence ID" value="PPK65286.1"/>
    <property type="molecule type" value="Genomic_DNA"/>
</dbReference>
<name>A0A2S6GJF9_9PSEU</name>
<evidence type="ECO:0000313" key="12">
    <source>
        <dbReference type="Proteomes" id="UP000239203"/>
    </source>
</evidence>
<dbReference type="AlphaFoldDB" id="A0A2S6GJF9"/>
<dbReference type="OrthoDB" id="7337792at2"/>
<evidence type="ECO:0000256" key="4">
    <source>
        <dbReference type="ARBA" id="ARBA00022475"/>
    </source>
</evidence>
<feature type="transmembrane region" description="Helical" evidence="9">
    <location>
        <begin position="217"/>
        <end position="241"/>
    </location>
</feature>
<evidence type="ECO:0000256" key="7">
    <source>
        <dbReference type="ARBA" id="ARBA00022989"/>
    </source>
</evidence>
<reference evidence="11 12" key="1">
    <citation type="submission" date="2018-02" db="EMBL/GenBank/DDBJ databases">
        <title>Genomic Encyclopedia of Archaeal and Bacterial Type Strains, Phase II (KMG-II): from individual species to whole genera.</title>
        <authorList>
            <person name="Goeker M."/>
        </authorList>
    </citation>
    <scope>NUCLEOTIDE SEQUENCE [LARGE SCALE GENOMIC DNA]</scope>
    <source>
        <strain evidence="11 12">YU 961-1</strain>
    </source>
</reference>
<feature type="transmembrane region" description="Helical" evidence="9">
    <location>
        <begin position="281"/>
        <end position="302"/>
    </location>
</feature>
<comment type="caution">
    <text evidence="11">The sequence shown here is derived from an EMBL/GenBank/DDBJ whole genome shotgun (WGS) entry which is preliminary data.</text>
</comment>
<dbReference type="PANTHER" id="PTHR23535">
    <property type="entry name" value="SUGAR EFFLUX TRANSPORTER A-RELATED"/>
    <property type="match status" value="1"/>
</dbReference>
<dbReference type="InterPro" id="IPR036259">
    <property type="entry name" value="MFS_trans_sf"/>
</dbReference>
<evidence type="ECO:0000259" key="10">
    <source>
        <dbReference type="PROSITE" id="PS50850"/>
    </source>
</evidence>
<dbReference type="RefSeq" id="WP_104481370.1">
    <property type="nucleotide sequence ID" value="NZ_CP154825.1"/>
</dbReference>
<dbReference type="GO" id="GO:0022857">
    <property type="term" value="F:transmembrane transporter activity"/>
    <property type="evidence" value="ECO:0007669"/>
    <property type="project" value="InterPro"/>
</dbReference>
<dbReference type="PANTHER" id="PTHR23535:SF2">
    <property type="entry name" value="SUGAR EFFLUX TRANSPORTER A-RELATED"/>
    <property type="match status" value="1"/>
</dbReference>
<dbReference type="PROSITE" id="PS50850">
    <property type="entry name" value="MFS"/>
    <property type="match status" value="1"/>
</dbReference>
<evidence type="ECO:0000256" key="6">
    <source>
        <dbReference type="ARBA" id="ARBA00022692"/>
    </source>
</evidence>
<dbReference type="Pfam" id="PF07690">
    <property type="entry name" value="MFS_1"/>
    <property type="match status" value="1"/>
</dbReference>
<feature type="transmembrane region" description="Helical" evidence="9">
    <location>
        <begin position="107"/>
        <end position="129"/>
    </location>
</feature>
<feature type="transmembrane region" description="Helical" evidence="9">
    <location>
        <begin position="253"/>
        <end position="274"/>
    </location>
</feature>
<dbReference type="SUPFAM" id="SSF103473">
    <property type="entry name" value="MFS general substrate transporter"/>
    <property type="match status" value="1"/>
</dbReference>
<comment type="similarity">
    <text evidence="2">Belongs to the major facilitator superfamily. Set transporter family.</text>
</comment>
<keyword evidence="4" id="KW-1003">Cell membrane</keyword>
<accession>A0A2S6GJF9</accession>
<evidence type="ECO:0000256" key="8">
    <source>
        <dbReference type="ARBA" id="ARBA00023136"/>
    </source>
</evidence>
<feature type="transmembrane region" description="Helical" evidence="9">
    <location>
        <begin position="16"/>
        <end position="38"/>
    </location>
</feature>
<keyword evidence="6 9" id="KW-0812">Transmembrane</keyword>
<keyword evidence="8 9" id="KW-0472">Membrane</keyword>
<keyword evidence="5" id="KW-0762">Sugar transport</keyword>
<dbReference type="Proteomes" id="UP000239203">
    <property type="component" value="Unassembled WGS sequence"/>
</dbReference>
<protein>
    <submittedName>
        <fullName evidence="11">SET family sugar efflux transporter-like MFS transporter</fullName>
    </submittedName>
</protein>
<feature type="transmembrane region" description="Helical" evidence="9">
    <location>
        <begin position="174"/>
        <end position="193"/>
    </location>
</feature>
<dbReference type="InterPro" id="IPR011701">
    <property type="entry name" value="MFS"/>
</dbReference>
<feature type="domain" description="Major facilitator superfamily (MFS) profile" evidence="10">
    <location>
        <begin position="15"/>
        <end position="393"/>
    </location>
</feature>
<evidence type="ECO:0000256" key="5">
    <source>
        <dbReference type="ARBA" id="ARBA00022597"/>
    </source>
</evidence>
<dbReference type="InterPro" id="IPR020846">
    <property type="entry name" value="MFS_dom"/>
</dbReference>
<evidence type="ECO:0000256" key="9">
    <source>
        <dbReference type="SAM" id="Phobius"/>
    </source>
</evidence>
<sequence>MTAVADSPSPVRVRSYLPLASTCLAVGIATALATPFLSLFLTRELGADPVALGGFLLATPIAGVVVSTLIGRLSDRREIRRLVLLVGGVAGAAGWAAFVVVRDYWALLAVSVTVIAVSAALIPQVFAFARQVSERSGSSRAPVVVSALRTVISVSWVAGPPLAALLLATTGFKGLFAAVAVCYAAVAALTVWLPRASPETTAPPADAAGEGGASSRLWLAVPALVLIQAAGGLGVTTMPLFVSETLHGTEAEAGLVLGLCAALEIPLMVWFGVLATRVSQYLLVLGGAALAIVYHAIMVATGQVWQVAAAQVVNAVVIAAVAGVGISYFQSLAPGRPGAATTMFSNTTVTGMMISGPLLGVAAKVGYRYSYLMSAVMVALGVALLAAARPRPQAGVIRNAQ</sequence>
<organism evidence="11 12">
    <name type="scientific">Actinokineospora auranticolor</name>
    <dbReference type="NCBI Taxonomy" id="155976"/>
    <lineage>
        <taxon>Bacteria</taxon>
        <taxon>Bacillati</taxon>
        <taxon>Actinomycetota</taxon>
        <taxon>Actinomycetes</taxon>
        <taxon>Pseudonocardiales</taxon>
        <taxon>Pseudonocardiaceae</taxon>
        <taxon>Actinokineospora</taxon>
    </lineage>
</organism>
<feature type="transmembrane region" description="Helical" evidence="9">
    <location>
        <begin position="341"/>
        <end position="363"/>
    </location>
</feature>
<gene>
    <name evidence="11" type="ORF">CLV40_115133</name>
</gene>
<dbReference type="Gene3D" id="1.20.1250.20">
    <property type="entry name" value="MFS general substrate transporter like domains"/>
    <property type="match status" value="2"/>
</dbReference>
<feature type="transmembrane region" description="Helical" evidence="9">
    <location>
        <begin position="141"/>
        <end position="168"/>
    </location>
</feature>
<comment type="subcellular location">
    <subcellularLocation>
        <location evidence="1">Cell membrane</location>
        <topology evidence="1">Multi-pass membrane protein</topology>
    </subcellularLocation>
</comment>
<evidence type="ECO:0000256" key="2">
    <source>
        <dbReference type="ARBA" id="ARBA00006523"/>
    </source>
</evidence>
<keyword evidence="3" id="KW-0813">Transport</keyword>
<keyword evidence="7 9" id="KW-1133">Transmembrane helix</keyword>
<dbReference type="GO" id="GO:0005886">
    <property type="term" value="C:plasma membrane"/>
    <property type="evidence" value="ECO:0007669"/>
    <property type="project" value="UniProtKB-SubCell"/>
</dbReference>
<feature type="transmembrane region" description="Helical" evidence="9">
    <location>
        <begin position="50"/>
        <end position="70"/>
    </location>
</feature>
<feature type="transmembrane region" description="Helical" evidence="9">
    <location>
        <begin position="82"/>
        <end position="101"/>
    </location>
</feature>
<proteinExistence type="inferred from homology"/>
<feature type="transmembrane region" description="Helical" evidence="9">
    <location>
        <begin position="308"/>
        <end position="329"/>
    </location>
</feature>
<evidence type="ECO:0000313" key="11">
    <source>
        <dbReference type="EMBL" id="PPK65286.1"/>
    </source>
</evidence>
<keyword evidence="12" id="KW-1185">Reference proteome</keyword>